<evidence type="ECO:0000256" key="6">
    <source>
        <dbReference type="ARBA" id="ARBA00023004"/>
    </source>
</evidence>
<dbReference type="Proteomes" id="UP000009172">
    <property type="component" value="Unassembled WGS sequence"/>
</dbReference>
<dbReference type="AlphaFoldDB" id="F2S7D1"/>
<keyword evidence="8" id="KW-0812">Transmembrane</keyword>
<dbReference type="SUPFAM" id="SSF48264">
    <property type="entry name" value="Cytochrome P450"/>
    <property type="match status" value="1"/>
</dbReference>
<dbReference type="HOGENOM" id="CLU_022195_0_3_1"/>
<dbReference type="Pfam" id="PF00067">
    <property type="entry name" value="p450"/>
    <property type="match status" value="1"/>
</dbReference>
<organism evidence="9 10">
    <name type="scientific">Trichophyton tonsurans (strain CBS 112818)</name>
    <name type="common">Scalp ringworm fungus</name>
    <dbReference type="NCBI Taxonomy" id="647933"/>
    <lineage>
        <taxon>Eukaryota</taxon>
        <taxon>Fungi</taxon>
        <taxon>Dikarya</taxon>
        <taxon>Ascomycota</taxon>
        <taxon>Pezizomycotina</taxon>
        <taxon>Eurotiomycetes</taxon>
        <taxon>Eurotiomycetidae</taxon>
        <taxon>Onygenales</taxon>
        <taxon>Arthrodermataceae</taxon>
        <taxon>Trichophyton</taxon>
    </lineage>
</organism>
<gene>
    <name evidence="9" type="ORF">TESG_06913</name>
</gene>
<keyword evidence="3" id="KW-0349">Heme</keyword>
<dbReference type="InterPro" id="IPR036396">
    <property type="entry name" value="Cyt_P450_sf"/>
</dbReference>
<evidence type="ECO:0008006" key="11">
    <source>
        <dbReference type="Google" id="ProtNLM"/>
    </source>
</evidence>
<dbReference type="GO" id="GO:0004497">
    <property type="term" value="F:monooxygenase activity"/>
    <property type="evidence" value="ECO:0007669"/>
    <property type="project" value="UniProtKB-KW"/>
</dbReference>
<keyword evidence="4" id="KW-0479">Metal-binding</keyword>
<dbReference type="CDD" id="cd11041">
    <property type="entry name" value="CYP503A1-like"/>
    <property type="match status" value="1"/>
</dbReference>
<feature type="transmembrane region" description="Helical" evidence="8">
    <location>
        <begin position="7"/>
        <end position="29"/>
    </location>
</feature>
<evidence type="ECO:0000256" key="3">
    <source>
        <dbReference type="ARBA" id="ARBA00022617"/>
    </source>
</evidence>
<reference evidence="10" key="1">
    <citation type="journal article" date="2012" name="MBio">
        <title>Comparative genome analysis of Trichophyton rubrum and related dermatophytes reveals candidate genes involved in infection.</title>
        <authorList>
            <person name="Martinez D.A."/>
            <person name="Oliver B.G."/>
            <person name="Graeser Y."/>
            <person name="Goldberg J.M."/>
            <person name="Li W."/>
            <person name="Martinez-Rossi N.M."/>
            <person name="Monod M."/>
            <person name="Shelest E."/>
            <person name="Barton R.C."/>
            <person name="Birch E."/>
            <person name="Brakhage A.A."/>
            <person name="Chen Z."/>
            <person name="Gurr S.J."/>
            <person name="Heiman D."/>
            <person name="Heitman J."/>
            <person name="Kosti I."/>
            <person name="Rossi A."/>
            <person name="Saif S."/>
            <person name="Samalova M."/>
            <person name="Saunders C.W."/>
            <person name="Shea T."/>
            <person name="Summerbell R.C."/>
            <person name="Xu J."/>
            <person name="Young S."/>
            <person name="Zeng Q."/>
            <person name="Birren B.W."/>
            <person name="Cuomo C.A."/>
            <person name="White T.C."/>
        </authorList>
    </citation>
    <scope>NUCLEOTIDE SEQUENCE [LARGE SCALE GENOMIC DNA]</scope>
    <source>
        <strain evidence="10">CBS 112818</strain>
    </source>
</reference>
<sequence>MFSAEGANYAVTFSLAFGIAFAVVLLSWLCSTTADQIPTVNSYPWDWGQKKAHQQYLSNSRSLIKEGIRRFNNGPFRIITALGSRVILPPTYTEWLKGCLDLDHQALVHNEYFGGYPGMEGIGMVTDPRRIVIDVTKKKLNQSSQCKLMQEHINEALGDIWGNSEDWHSVDWAQNAVRFIARMSSAVFSGSDLSRDPEWQDLIITYTINTFMSVRALRSYPSFLHPLARWLLPECRKCQAQVRQARKLLHPIIQSRTGSDDTFQWLMDVAAGRPFDQAAAQLAFAVSALHTTTELLKQTLLDICMHPDLVQPIRDEVEEAVSQHGWTTAGLFKMQILDSVIKESQRLKPGLLVNLERKALRDVVLPNGMKLPKGTNVAVDSSMMWDPEIYPNPTAYDGYRFLRLRQAGNGAAALVSTSHDHIAFGPWEADLPWKILRCKRAQSGIGKHLTKLRC</sequence>
<dbReference type="GO" id="GO:0020037">
    <property type="term" value="F:heme binding"/>
    <property type="evidence" value="ECO:0007669"/>
    <property type="project" value="InterPro"/>
</dbReference>
<evidence type="ECO:0000313" key="10">
    <source>
        <dbReference type="Proteomes" id="UP000009172"/>
    </source>
</evidence>
<keyword evidence="8" id="KW-1133">Transmembrane helix</keyword>
<dbReference type="OrthoDB" id="1844152at2759"/>
<dbReference type="GO" id="GO:0016705">
    <property type="term" value="F:oxidoreductase activity, acting on paired donors, with incorporation or reduction of molecular oxygen"/>
    <property type="evidence" value="ECO:0007669"/>
    <property type="project" value="InterPro"/>
</dbReference>
<evidence type="ECO:0000256" key="5">
    <source>
        <dbReference type="ARBA" id="ARBA00023002"/>
    </source>
</evidence>
<evidence type="ECO:0000313" key="9">
    <source>
        <dbReference type="EMBL" id="EGD99480.1"/>
    </source>
</evidence>
<keyword evidence="8" id="KW-0472">Membrane</keyword>
<keyword evidence="5" id="KW-0560">Oxidoreductase</keyword>
<protein>
    <recommendedName>
        <fullName evidence="11">Cytochrome P450</fullName>
    </recommendedName>
</protein>
<dbReference type="PRINTS" id="PR00465">
    <property type="entry name" value="EP450IV"/>
</dbReference>
<evidence type="ECO:0000256" key="7">
    <source>
        <dbReference type="ARBA" id="ARBA00023033"/>
    </source>
</evidence>
<dbReference type="Gene3D" id="1.10.630.10">
    <property type="entry name" value="Cytochrome P450"/>
    <property type="match status" value="1"/>
</dbReference>
<evidence type="ECO:0000256" key="2">
    <source>
        <dbReference type="ARBA" id="ARBA00010617"/>
    </source>
</evidence>
<dbReference type="GO" id="GO:0005506">
    <property type="term" value="F:iron ion binding"/>
    <property type="evidence" value="ECO:0007669"/>
    <property type="project" value="InterPro"/>
</dbReference>
<dbReference type="PANTHER" id="PTHR46206">
    <property type="entry name" value="CYTOCHROME P450"/>
    <property type="match status" value="1"/>
</dbReference>
<dbReference type="PANTHER" id="PTHR46206:SF2">
    <property type="entry name" value="CYTOCHROME P450 MONOOXYGENASE AUSG-RELATED"/>
    <property type="match status" value="1"/>
</dbReference>
<accession>F2S7D1</accession>
<comment type="cofactor">
    <cofactor evidence="1">
        <name>heme</name>
        <dbReference type="ChEBI" id="CHEBI:30413"/>
    </cofactor>
</comment>
<evidence type="ECO:0000256" key="1">
    <source>
        <dbReference type="ARBA" id="ARBA00001971"/>
    </source>
</evidence>
<evidence type="ECO:0000256" key="4">
    <source>
        <dbReference type="ARBA" id="ARBA00022723"/>
    </source>
</evidence>
<proteinExistence type="inferred from homology"/>
<comment type="similarity">
    <text evidence="2">Belongs to the cytochrome P450 family.</text>
</comment>
<keyword evidence="6" id="KW-0408">Iron</keyword>
<keyword evidence="10" id="KW-1185">Reference proteome</keyword>
<dbReference type="EMBL" id="GG698522">
    <property type="protein sequence ID" value="EGD99480.1"/>
    <property type="molecule type" value="Genomic_DNA"/>
</dbReference>
<dbReference type="InterPro" id="IPR002403">
    <property type="entry name" value="Cyt_P450_E_grp-IV"/>
</dbReference>
<dbReference type="InterPro" id="IPR001128">
    <property type="entry name" value="Cyt_P450"/>
</dbReference>
<evidence type="ECO:0000256" key="8">
    <source>
        <dbReference type="SAM" id="Phobius"/>
    </source>
</evidence>
<keyword evidence="7" id="KW-0503">Monooxygenase</keyword>
<name>F2S7D1_TRIT1</name>